<keyword evidence="9" id="KW-1185">Reference proteome</keyword>
<dbReference type="PANTHER" id="PTHR11802:SF472">
    <property type="entry name" value="SERINE CARBOXYPEPTIDASE CPVL-RELATED"/>
    <property type="match status" value="1"/>
</dbReference>
<evidence type="ECO:0000256" key="7">
    <source>
        <dbReference type="SAM" id="SignalP"/>
    </source>
</evidence>
<evidence type="ECO:0000256" key="2">
    <source>
        <dbReference type="ARBA" id="ARBA00022645"/>
    </source>
</evidence>
<dbReference type="GO" id="GO:0004185">
    <property type="term" value="F:serine-type carboxypeptidase activity"/>
    <property type="evidence" value="ECO:0007669"/>
    <property type="project" value="InterPro"/>
</dbReference>
<protein>
    <submittedName>
        <fullName evidence="8">Probable serine carboxypeptidase CPVL</fullName>
    </submittedName>
</protein>
<name>A0A8X6YIF6_9ARAC</name>
<accession>A0A8X6YIF6</accession>
<dbReference type="AlphaFoldDB" id="A0A8X6YIF6"/>
<dbReference type="Proteomes" id="UP000886998">
    <property type="component" value="Unassembled WGS sequence"/>
</dbReference>
<feature type="chain" id="PRO_5036484589" evidence="7">
    <location>
        <begin position="23"/>
        <end position="494"/>
    </location>
</feature>
<comment type="similarity">
    <text evidence="1">Belongs to the peptidase S10 family.</text>
</comment>
<dbReference type="InterPro" id="IPR001563">
    <property type="entry name" value="Peptidase_S10"/>
</dbReference>
<gene>
    <name evidence="8" type="primary">CPVL</name>
    <name evidence="8" type="ORF">TNIN_339571</name>
</gene>
<evidence type="ECO:0000256" key="6">
    <source>
        <dbReference type="ARBA" id="ARBA00023180"/>
    </source>
</evidence>
<dbReference type="InterPro" id="IPR029058">
    <property type="entry name" value="AB_hydrolase_fold"/>
</dbReference>
<keyword evidence="5" id="KW-0378">Hydrolase</keyword>
<dbReference type="OrthoDB" id="443318at2759"/>
<evidence type="ECO:0000313" key="8">
    <source>
        <dbReference type="EMBL" id="GFY71475.1"/>
    </source>
</evidence>
<reference evidence="8" key="1">
    <citation type="submission" date="2020-08" db="EMBL/GenBank/DDBJ databases">
        <title>Multicomponent nature underlies the extraordinary mechanical properties of spider dragline silk.</title>
        <authorList>
            <person name="Kono N."/>
            <person name="Nakamura H."/>
            <person name="Mori M."/>
            <person name="Yoshida Y."/>
            <person name="Ohtoshi R."/>
            <person name="Malay A.D."/>
            <person name="Moran D.A.P."/>
            <person name="Tomita M."/>
            <person name="Numata K."/>
            <person name="Arakawa K."/>
        </authorList>
    </citation>
    <scope>NUCLEOTIDE SEQUENCE</scope>
</reference>
<dbReference type="FunFam" id="3.40.50.1820:FF:000096">
    <property type="entry name" value="Carboxypeptidase vitellogenic-like"/>
    <property type="match status" value="1"/>
</dbReference>
<sequence>MTSDLFLFFFLAIVLSSHFLDANSYTRAPTSANEARNSNNDLGEPLILTHFIENGQIEEGRSLSKVGRLPRVPSNIPSYSGFITVNKTYNSNRFFWFFPAMNKDMNAPVILWLQGGPGGSGLFSLFVMHGPYIILENGYAELRQFTWAKEYHVIYVDNPVGTGFSFTGSDDGYVTNEDEVADDLYEFLRQFFLVYYEYSKNDFYITGMSYAGKYVPSIAYRIHTVGPPAEVTFKGIAIGNGWCDPETQVVNYSDYFYQLGLIDHKQALVIRNVTDQIVQNIRNRNYNTAQRLLDNVLGHNEPGSSDPNYLLEFAGYEYSYFLLYTRLPPEESYFEQYINLTRFRKAVHVGNLTFNSGEVVARYMNNDIMLSVKDILIEIMNNYKVLIYNGQLDLNQPYPLMVDFLHSIDWNRKEELRKADKKIWRLRDEIAGYVHNVGDFFLVVVRSAGHIVPRDQPEYALDLITRFINENHTINISIKTEIKYWSLQIINFSL</sequence>
<dbReference type="PANTHER" id="PTHR11802">
    <property type="entry name" value="SERINE PROTEASE FAMILY S10 SERINE CARBOXYPEPTIDASE"/>
    <property type="match status" value="1"/>
</dbReference>
<keyword evidence="2 8" id="KW-0121">Carboxypeptidase</keyword>
<keyword evidence="3" id="KW-0645">Protease</keyword>
<feature type="signal peptide" evidence="7">
    <location>
        <begin position="1"/>
        <end position="22"/>
    </location>
</feature>
<dbReference type="InterPro" id="IPR033124">
    <property type="entry name" value="Ser_caboxypep_his_AS"/>
</dbReference>
<keyword evidence="4 7" id="KW-0732">Signal</keyword>
<dbReference type="Gene3D" id="3.40.50.1820">
    <property type="entry name" value="alpha/beta hydrolase"/>
    <property type="match status" value="1"/>
</dbReference>
<dbReference type="SUPFAM" id="SSF53474">
    <property type="entry name" value="alpha/beta-Hydrolases"/>
    <property type="match status" value="1"/>
</dbReference>
<evidence type="ECO:0000256" key="4">
    <source>
        <dbReference type="ARBA" id="ARBA00022729"/>
    </source>
</evidence>
<evidence type="ECO:0000256" key="5">
    <source>
        <dbReference type="ARBA" id="ARBA00022801"/>
    </source>
</evidence>
<comment type="caution">
    <text evidence="8">The sequence shown here is derived from an EMBL/GenBank/DDBJ whole genome shotgun (WGS) entry which is preliminary data.</text>
</comment>
<dbReference type="PROSITE" id="PS00560">
    <property type="entry name" value="CARBOXYPEPT_SER_HIS"/>
    <property type="match status" value="1"/>
</dbReference>
<dbReference type="GO" id="GO:0006508">
    <property type="term" value="P:proteolysis"/>
    <property type="evidence" value="ECO:0007669"/>
    <property type="project" value="UniProtKB-KW"/>
</dbReference>
<organism evidence="8 9">
    <name type="scientific">Trichonephila inaurata madagascariensis</name>
    <dbReference type="NCBI Taxonomy" id="2747483"/>
    <lineage>
        <taxon>Eukaryota</taxon>
        <taxon>Metazoa</taxon>
        <taxon>Ecdysozoa</taxon>
        <taxon>Arthropoda</taxon>
        <taxon>Chelicerata</taxon>
        <taxon>Arachnida</taxon>
        <taxon>Araneae</taxon>
        <taxon>Araneomorphae</taxon>
        <taxon>Entelegynae</taxon>
        <taxon>Araneoidea</taxon>
        <taxon>Nephilidae</taxon>
        <taxon>Trichonephila</taxon>
        <taxon>Trichonephila inaurata</taxon>
    </lineage>
</organism>
<dbReference type="Pfam" id="PF00450">
    <property type="entry name" value="Peptidase_S10"/>
    <property type="match status" value="1"/>
</dbReference>
<evidence type="ECO:0000256" key="1">
    <source>
        <dbReference type="ARBA" id="ARBA00009431"/>
    </source>
</evidence>
<evidence type="ECO:0000313" key="9">
    <source>
        <dbReference type="Proteomes" id="UP000886998"/>
    </source>
</evidence>
<dbReference type="EMBL" id="BMAV01018841">
    <property type="protein sequence ID" value="GFY71475.1"/>
    <property type="molecule type" value="Genomic_DNA"/>
</dbReference>
<evidence type="ECO:0000256" key="3">
    <source>
        <dbReference type="ARBA" id="ARBA00022670"/>
    </source>
</evidence>
<keyword evidence="6" id="KW-0325">Glycoprotein</keyword>
<proteinExistence type="inferred from homology"/>
<dbReference type="PRINTS" id="PR00724">
    <property type="entry name" value="CRBOXYPTASEC"/>
</dbReference>